<dbReference type="Pfam" id="PF00839">
    <property type="entry name" value="Cys_rich_FGFR"/>
    <property type="match status" value="1"/>
</dbReference>
<organism evidence="2 3">
    <name type="scientific">Mesorhizobium escarrei</name>
    <dbReference type="NCBI Taxonomy" id="666018"/>
    <lineage>
        <taxon>Bacteria</taxon>
        <taxon>Pseudomonadati</taxon>
        <taxon>Pseudomonadota</taxon>
        <taxon>Alphaproteobacteria</taxon>
        <taxon>Hyphomicrobiales</taxon>
        <taxon>Phyllobacteriaceae</taxon>
        <taxon>Mesorhizobium</taxon>
    </lineage>
</organism>
<keyword evidence="3" id="KW-1185">Reference proteome</keyword>
<dbReference type="EMBL" id="CAKXZT010000131">
    <property type="protein sequence ID" value="CAH2402939.1"/>
    <property type="molecule type" value="Genomic_DNA"/>
</dbReference>
<comment type="caution">
    <text evidence="2">The sequence shown here is derived from an EMBL/GenBank/DDBJ whole genome shotgun (WGS) entry which is preliminary data.</text>
</comment>
<feature type="signal peptide" evidence="1">
    <location>
        <begin position="1"/>
        <end position="21"/>
    </location>
</feature>
<keyword evidence="1" id="KW-0732">Signal</keyword>
<proteinExistence type="predicted"/>
<feature type="chain" id="PRO_5045075737" description="Cysteine rich repeat-containing protein" evidence="1">
    <location>
        <begin position="22"/>
        <end position="73"/>
    </location>
</feature>
<accession>A0ABM9E2P0</accession>
<dbReference type="InterPro" id="IPR001893">
    <property type="entry name" value="Cys-rich_GLG1_repeat"/>
</dbReference>
<reference evidence="2 3" key="1">
    <citation type="submission" date="2022-03" db="EMBL/GenBank/DDBJ databases">
        <authorList>
            <person name="Brunel B."/>
        </authorList>
    </citation>
    <scope>NUCLEOTIDE SEQUENCE [LARGE SCALE GENOMIC DNA]</scope>
    <source>
        <strain evidence="2">STM5069sample</strain>
    </source>
</reference>
<evidence type="ECO:0000313" key="3">
    <source>
        <dbReference type="Proteomes" id="UP001153050"/>
    </source>
</evidence>
<dbReference type="Proteomes" id="UP001153050">
    <property type="component" value="Unassembled WGS sequence"/>
</dbReference>
<evidence type="ECO:0000256" key="1">
    <source>
        <dbReference type="SAM" id="SignalP"/>
    </source>
</evidence>
<protein>
    <recommendedName>
        <fullName evidence="4">Cysteine rich repeat-containing protein</fullName>
    </recommendedName>
</protein>
<gene>
    <name evidence="2" type="ORF">MES5069_360077</name>
</gene>
<evidence type="ECO:0000313" key="2">
    <source>
        <dbReference type="EMBL" id="CAH2402939.1"/>
    </source>
</evidence>
<evidence type="ECO:0008006" key="4">
    <source>
        <dbReference type="Google" id="ProtNLM"/>
    </source>
</evidence>
<name>A0ABM9E2P0_9HYPH</name>
<sequence length="73" mass="7748">MRIALSALFLATQMATTVALAQTAAEREACQADYQKFCKGVLPGGGHVIKCLADHMSDLKPECQKVVKANTPG</sequence>